<proteinExistence type="inferred from homology"/>
<dbReference type="GO" id="GO:1990904">
    <property type="term" value="C:ribonucleoprotein complex"/>
    <property type="evidence" value="ECO:0007669"/>
    <property type="project" value="TreeGrafter"/>
</dbReference>
<evidence type="ECO:0000259" key="4">
    <source>
        <dbReference type="Pfam" id="PF08190"/>
    </source>
</evidence>
<accession>A0AAW1UZY4</accession>
<dbReference type="AlphaFoldDB" id="A0AAW1UZY4"/>
<comment type="similarity">
    <text evidence="1">Belongs to the PIH1 family.</text>
</comment>
<evidence type="ECO:0000256" key="3">
    <source>
        <dbReference type="ARBA" id="ARBA00046233"/>
    </source>
</evidence>
<gene>
    <name evidence="6" type="ORF">WA026_014852</name>
</gene>
<organism evidence="6 7">
    <name type="scientific">Henosepilachna vigintioctopunctata</name>
    <dbReference type="NCBI Taxonomy" id="420089"/>
    <lineage>
        <taxon>Eukaryota</taxon>
        <taxon>Metazoa</taxon>
        <taxon>Ecdysozoa</taxon>
        <taxon>Arthropoda</taxon>
        <taxon>Hexapoda</taxon>
        <taxon>Insecta</taxon>
        <taxon>Pterygota</taxon>
        <taxon>Neoptera</taxon>
        <taxon>Endopterygota</taxon>
        <taxon>Coleoptera</taxon>
        <taxon>Polyphaga</taxon>
        <taxon>Cucujiformia</taxon>
        <taxon>Coccinelloidea</taxon>
        <taxon>Coccinellidae</taxon>
        <taxon>Epilachninae</taxon>
        <taxon>Epilachnini</taxon>
        <taxon>Henosepilachna</taxon>
    </lineage>
</organism>
<comment type="caution">
    <text evidence="6">The sequence shown here is derived from an EMBL/GenBank/DDBJ whole genome shotgun (WGS) entry which is preliminary data.</text>
</comment>
<comment type="function">
    <text evidence="3">Involved in the assembly of C/D box small nucleolar ribonucleoprotein (snoRNP) particles. Recruits the SWI/SNF complex to the core promoter of rRNA genes and enhances pre-rRNA transcription. Mediates interaction of TELO2 with the R2TP complex which is necessary for the stability of MTOR and SMG1. Positively regulates the assembly and activity of the mTORC1 complex.</text>
</comment>
<keyword evidence="7" id="KW-1185">Reference proteome</keyword>
<dbReference type="InterPro" id="IPR050734">
    <property type="entry name" value="PIH1/Kintoun_subfamily"/>
</dbReference>
<evidence type="ECO:0000313" key="7">
    <source>
        <dbReference type="Proteomes" id="UP001431783"/>
    </source>
</evidence>
<evidence type="ECO:0000259" key="5">
    <source>
        <dbReference type="Pfam" id="PF18201"/>
    </source>
</evidence>
<dbReference type="GO" id="GO:0005737">
    <property type="term" value="C:cytoplasm"/>
    <property type="evidence" value="ECO:0007669"/>
    <property type="project" value="TreeGrafter"/>
</dbReference>
<name>A0AAW1UZY4_9CUCU</name>
<dbReference type="PANTHER" id="PTHR22997:SF0">
    <property type="entry name" value="PIH1 DOMAIN-CONTAINING PROTEIN 1"/>
    <property type="match status" value="1"/>
</dbReference>
<dbReference type="Pfam" id="PF18201">
    <property type="entry name" value="PIH1_CS"/>
    <property type="match status" value="1"/>
</dbReference>
<feature type="domain" description="PIH1D1/2/3 CS-like" evidence="5">
    <location>
        <begin position="230"/>
        <end position="296"/>
    </location>
</feature>
<reference evidence="6 7" key="1">
    <citation type="submission" date="2023-03" db="EMBL/GenBank/DDBJ databases">
        <title>Genome insight into feeding habits of ladybird beetles.</title>
        <authorList>
            <person name="Li H.-S."/>
            <person name="Huang Y.-H."/>
            <person name="Pang H."/>
        </authorList>
    </citation>
    <scope>NUCLEOTIDE SEQUENCE [LARGE SCALE GENOMIC DNA]</scope>
    <source>
        <strain evidence="6">SYSU_2023b</strain>
        <tissue evidence="6">Whole body</tissue>
    </source>
</reference>
<sequence length="299" mass="34452">MVANSVYLEVDSSITENQLKLIEDETETEFQKFLKHEGDYPSKYVKPYPGFCVKSKDVSNDKFFVNICHCETIPEPPNDFTARSAAEVLEGDVSEFRVPMSIGQIRSEESAKGENIRVCDVAINSKFYKMIESNTDWKNFLLTIIFEALKDKYQVDCLKQTKIILQNKKHMGTLQQHKIQDRDMAKKMGISEHTKLSDPDKPKIEMLSSTNFEPRCPDYRLFKKKDKQSCLVGEFKFPDVIYAKEIKLDVGEDRIIIECEERNYFLDIFFPFAVKPDATKSVFDKATKILTVTMPIMGG</sequence>
<dbReference type="GO" id="GO:0000492">
    <property type="term" value="P:box C/D snoRNP assembly"/>
    <property type="evidence" value="ECO:0007669"/>
    <property type="project" value="TreeGrafter"/>
</dbReference>
<dbReference type="Proteomes" id="UP001431783">
    <property type="component" value="Unassembled WGS sequence"/>
</dbReference>
<dbReference type="EMBL" id="JARQZJ010000098">
    <property type="protein sequence ID" value="KAK9886068.1"/>
    <property type="molecule type" value="Genomic_DNA"/>
</dbReference>
<feature type="domain" description="PIH1 N-terminal" evidence="4">
    <location>
        <begin position="24"/>
        <end position="186"/>
    </location>
</feature>
<dbReference type="InterPro" id="IPR041442">
    <property type="entry name" value="PIH1D1/2/3_CS-like"/>
</dbReference>
<evidence type="ECO:0000256" key="1">
    <source>
        <dbReference type="ARBA" id="ARBA00008511"/>
    </source>
</evidence>
<dbReference type="InterPro" id="IPR012981">
    <property type="entry name" value="PIH1_N"/>
</dbReference>
<dbReference type="GO" id="GO:0006364">
    <property type="term" value="P:rRNA processing"/>
    <property type="evidence" value="ECO:0007669"/>
    <property type="project" value="TreeGrafter"/>
</dbReference>
<protein>
    <recommendedName>
        <fullName evidence="2">PIH1 domain-containing protein 1</fullName>
    </recommendedName>
</protein>
<dbReference type="PANTHER" id="PTHR22997">
    <property type="entry name" value="PIH1 DOMAIN-CONTAINING PROTEIN 1"/>
    <property type="match status" value="1"/>
</dbReference>
<dbReference type="GO" id="GO:0097255">
    <property type="term" value="C:R2TP complex"/>
    <property type="evidence" value="ECO:0007669"/>
    <property type="project" value="TreeGrafter"/>
</dbReference>
<evidence type="ECO:0000313" key="6">
    <source>
        <dbReference type="EMBL" id="KAK9886068.1"/>
    </source>
</evidence>
<dbReference type="Pfam" id="PF08190">
    <property type="entry name" value="PIH1"/>
    <property type="match status" value="1"/>
</dbReference>
<evidence type="ECO:0000256" key="2">
    <source>
        <dbReference type="ARBA" id="ARBA00040540"/>
    </source>
</evidence>